<dbReference type="InterPro" id="IPR036318">
    <property type="entry name" value="FAD-bd_PCMH-like_sf"/>
</dbReference>
<evidence type="ECO:0000256" key="3">
    <source>
        <dbReference type="ARBA" id="ARBA00023002"/>
    </source>
</evidence>
<dbReference type="Gene3D" id="3.30.43.10">
    <property type="entry name" value="Uridine Diphospho-n-acetylenolpyruvylglucosamine Reductase, domain 2"/>
    <property type="match status" value="1"/>
</dbReference>
<dbReference type="SUPFAM" id="SSF56176">
    <property type="entry name" value="FAD-binding/transporter-associated domain-like"/>
    <property type="match status" value="1"/>
</dbReference>
<dbReference type="Gene3D" id="3.30.390.50">
    <property type="entry name" value="CO dehydrogenase flavoprotein, C-terminal domain"/>
    <property type="match status" value="1"/>
</dbReference>
<keyword evidence="2" id="KW-0274">FAD</keyword>
<evidence type="ECO:0000313" key="6">
    <source>
        <dbReference type="Proteomes" id="UP000503336"/>
    </source>
</evidence>
<proteinExistence type="predicted"/>
<feature type="domain" description="FAD-binding PCMH-type" evidence="4">
    <location>
        <begin position="1"/>
        <end position="168"/>
    </location>
</feature>
<dbReference type="Proteomes" id="UP000503336">
    <property type="component" value="Chromosome"/>
</dbReference>
<dbReference type="SMART" id="SM01092">
    <property type="entry name" value="CO_deh_flav_C"/>
    <property type="match status" value="1"/>
</dbReference>
<dbReference type="SUPFAM" id="SSF55447">
    <property type="entry name" value="CO dehydrogenase flavoprotein C-terminal domain-like"/>
    <property type="match status" value="1"/>
</dbReference>
<dbReference type="Pfam" id="PF03450">
    <property type="entry name" value="CO_deh_flav_C"/>
    <property type="match status" value="1"/>
</dbReference>
<dbReference type="InterPro" id="IPR016166">
    <property type="entry name" value="FAD-bd_PCMH"/>
</dbReference>
<dbReference type="InterPro" id="IPR036683">
    <property type="entry name" value="CO_DH_flav_C_dom_sf"/>
</dbReference>
<dbReference type="GO" id="GO:0016491">
    <property type="term" value="F:oxidoreductase activity"/>
    <property type="evidence" value="ECO:0007669"/>
    <property type="project" value="UniProtKB-KW"/>
</dbReference>
<name>A0A7L5BWJ7_9RHOB</name>
<dbReference type="Pfam" id="PF00941">
    <property type="entry name" value="FAD_binding_5"/>
    <property type="match status" value="1"/>
</dbReference>
<dbReference type="RefSeq" id="WP_165098865.1">
    <property type="nucleotide sequence ID" value="NZ_CP049056.1"/>
</dbReference>
<reference evidence="5 6" key="1">
    <citation type="submission" date="2020-02" db="EMBL/GenBank/DDBJ databases">
        <title>complete genome sequence of Rhodobacteraceae bacterium.</title>
        <authorList>
            <person name="Park J."/>
            <person name="Kim Y.-S."/>
            <person name="Kim K.-H."/>
        </authorList>
    </citation>
    <scope>NUCLEOTIDE SEQUENCE [LARGE SCALE GENOMIC DNA]</scope>
    <source>
        <strain evidence="5 6">RR4-56</strain>
    </source>
</reference>
<dbReference type="EMBL" id="CP049056">
    <property type="protein sequence ID" value="QIE56092.1"/>
    <property type="molecule type" value="Genomic_DNA"/>
</dbReference>
<keyword evidence="6" id="KW-1185">Reference proteome</keyword>
<evidence type="ECO:0000313" key="5">
    <source>
        <dbReference type="EMBL" id="QIE56092.1"/>
    </source>
</evidence>
<dbReference type="GO" id="GO:0071949">
    <property type="term" value="F:FAD binding"/>
    <property type="evidence" value="ECO:0007669"/>
    <property type="project" value="InterPro"/>
</dbReference>
<dbReference type="InterPro" id="IPR051312">
    <property type="entry name" value="Diverse_Substr_Oxidored"/>
</dbReference>
<accession>A0A7L5BWJ7</accession>
<protein>
    <submittedName>
        <fullName evidence="5">Xanthine dehydrogenase family protein subunit M</fullName>
    </submittedName>
</protein>
<dbReference type="InterPro" id="IPR016169">
    <property type="entry name" value="FAD-bd_PCMH_sub2"/>
</dbReference>
<keyword evidence="3" id="KW-0560">Oxidoreductase</keyword>
<dbReference type="InterPro" id="IPR016167">
    <property type="entry name" value="FAD-bd_PCMH_sub1"/>
</dbReference>
<evidence type="ECO:0000256" key="2">
    <source>
        <dbReference type="ARBA" id="ARBA00022827"/>
    </source>
</evidence>
<organism evidence="5 6">
    <name type="scientific">Pikeienuella piscinae</name>
    <dbReference type="NCBI Taxonomy" id="2748098"/>
    <lineage>
        <taxon>Bacteria</taxon>
        <taxon>Pseudomonadati</taxon>
        <taxon>Pseudomonadota</taxon>
        <taxon>Alphaproteobacteria</taxon>
        <taxon>Rhodobacterales</taxon>
        <taxon>Paracoccaceae</taxon>
        <taxon>Pikeienuella</taxon>
    </lineage>
</organism>
<dbReference type="InterPro" id="IPR005107">
    <property type="entry name" value="CO_DH_flav_C"/>
</dbReference>
<gene>
    <name evidence="5" type="ORF">G5B40_11875</name>
</gene>
<dbReference type="AlphaFoldDB" id="A0A7L5BWJ7"/>
<dbReference type="PANTHER" id="PTHR42659">
    <property type="entry name" value="XANTHINE DEHYDROGENASE SUBUNIT C-RELATED"/>
    <property type="match status" value="1"/>
</dbReference>
<dbReference type="Gene3D" id="3.30.465.10">
    <property type="match status" value="1"/>
</dbReference>
<keyword evidence="1" id="KW-0285">Flavoprotein</keyword>
<dbReference type="PANTHER" id="PTHR42659:SF2">
    <property type="entry name" value="XANTHINE DEHYDROGENASE SUBUNIT C-RELATED"/>
    <property type="match status" value="1"/>
</dbReference>
<dbReference type="InterPro" id="IPR002346">
    <property type="entry name" value="Mopterin_DH_FAD-bd"/>
</dbReference>
<sequence>MAYVAARSLDEAFAALGAEGAIVVAGGTDVFPAHAGKPAPSRILDITRIDEMRGIEASAAGWRIGGATRWSEIIAADLPPAFDGLKAAAREVGSIQIQNAGTIAGNLCNASPAADGAPPLLTLDAAVEIASANERRTVPLADFITGPRRTGLKPGELVTAILAPPQPTGARSAFLKLGARKHLVISIAMTAVLIWPDAAGRVGGARVSVGACGPVARRLGELEAALRGRAFSDLAEPGLIAPGHLAPLAPINDIRGGAGYRLDAAATLIRRALLEAAGARHG</sequence>
<dbReference type="KEGG" id="hdh:G5B40_11875"/>
<evidence type="ECO:0000256" key="1">
    <source>
        <dbReference type="ARBA" id="ARBA00022630"/>
    </source>
</evidence>
<evidence type="ECO:0000259" key="4">
    <source>
        <dbReference type="PROSITE" id="PS51387"/>
    </source>
</evidence>
<dbReference type="PROSITE" id="PS51387">
    <property type="entry name" value="FAD_PCMH"/>
    <property type="match status" value="1"/>
</dbReference>